<dbReference type="Gene3D" id="3.20.20.70">
    <property type="entry name" value="Aldolase class I"/>
    <property type="match status" value="1"/>
</dbReference>
<evidence type="ECO:0000313" key="2">
    <source>
        <dbReference type="Proteomes" id="UP000466514"/>
    </source>
</evidence>
<keyword evidence="2" id="KW-1185">Reference proteome</keyword>
<dbReference type="InterPro" id="IPR013785">
    <property type="entry name" value="Aldolase_TIM"/>
</dbReference>
<organism evidence="1 2">
    <name type="scientific">Mycolicibacterium psychrotolerans</name>
    <dbReference type="NCBI Taxonomy" id="216929"/>
    <lineage>
        <taxon>Bacteria</taxon>
        <taxon>Bacillati</taxon>
        <taxon>Actinomycetota</taxon>
        <taxon>Actinomycetes</taxon>
        <taxon>Mycobacteriales</taxon>
        <taxon>Mycobacteriaceae</taxon>
        <taxon>Mycolicibacterium</taxon>
    </lineage>
</organism>
<gene>
    <name evidence="1" type="ORF">MPSYJ_22990</name>
</gene>
<dbReference type="KEGG" id="mpsc:MPSYJ_22990"/>
<evidence type="ECO:0008006" key="3">
    <source>
        <dbReference type="Google" id="ProtNLM"/>
    </source>
</evidence>
<dbReference type="EMBL" id="AP022574">
    <property type="protein sequence ID" value="BBX68838.1"/>
    <property type="molecule type" value="Genomic_DNA"/>
</dbReference>
<protein>
    <recommendedName>
        <fullName evidence="3">Radical SAM protein</fullName>
    </recommendedName>
</protein>
<dbReference type="PANTHER" id="PTHR43273">
    <property type="entry name" value="ANAEROBIC SULFATASE-MATURATING ENZYME HOMOLOG ASLB-RELATED"/>
    <property type="match status" value="1"/>
</dbReference>
<proteinExistence type="predicted"/>
<sequence>MLGFIFPAHNYEKTDAGYKQGAYADFLISFFDAWFDSHTDLRVHNFEAAIASAFGKPSSLAGIGNAAADIISFAPDGTVESGDSYGICEYERLEGISPRVGIALASLSNYSQQQSTGGTLPTSAACQCCSVADICGGGLLEHRYSVSRGFDNPSYYCHDLSRFYTHLRTRLREAIA</sequence>
<dbReference type="PANTHER" id="PTHR43273:SF8">
    <property type="entry name" value="RADICAL SAM DOMAIN PROTEIN"/>
    <property type="match status" value="1"/>
</dbReference>
<dbReference type="Proteomes" id="UP000466514">
    <property type="component" value="Chromosome"/>
</dbReference>
<accession>A0A7I7M9D0</accession>
<reference evidence="1 2" key="1">
    <citation type="journal article" date="2019" name="Emerg. Microbes Infect.">
        <title>Comprehensive subspecies identification of 175 nontuberculous mycobacteria species based on 7547 genomic profiles.</title>
        <authorList>
            <person name="Matsumoto Y."/>
            <person name="Kinjo T."/>
            <person name="Motooka D."/>
            <person name="Nabeya D."/>
            <person name="Jung N."/>
            <person name="Uechi K."/>
            <person name="Horii T."/>
            <person name="Iida T."/>
            <person name="Fujita J."/>
            <person name="Nakamura S."/>
        </authorList>
    </citation>
    <scope>NUCLEOTIDE SEQUENCE [LARGE SCALE GENOMIC DNA]</scope>
    <source>
        <strain evidence="1 2">JCM 13323</strain>
    </source>
</reference>
<dbReference type="GO" id="GO:0016491">
    <property type="term" value="F:oxidoreductase activity"/>
    <property type="evidence" value="ECO:0007669"/>
    <property type="project" value="InterPro"/>
</dbReference>
<evidence type="ECO:0000313" key="1">
    <source>
        <dbReference type="EMBL" id="BBX68838.1"/>
    </source>
</evidence>
<name>A0A7I7M9D0_9MYCO</name>
<dbReference type="InterPro" id="IPR023867">
    <property type="entry name" value="Sulphatase_maturase_rSAM"/>
</dbReference>
<dbReference type="AlphaFoldDB" id="A0A7I7M9D0"/>